<organism evidence="1 2">
    <name type="scientific">Coffea canephora</name>
    <name type="common">Robusta coffee</name>
    <dbReference type="NCBI Taxonomy" id="49390"/>
    <lineage>
        <taxon>Eukaryota</taxon>
        <taxon>Viridiplantae</taxon>
        <taxon>Streptophyta</taxon>
        <taxon>Embryophyta</taxon>
        <taxon>Tracheophyta</taxon>
        <taxon>Spermatophyta</taxon>
        <taxon>Magnoliopsida</taxon>
        <taxon>eudicotyledons</taxon>
        <taxon>Gunneridae</taxon>
        <taxon>Pentapetalae</taxon>
        <taxon>asterids</taxon>
        <taxon>lamiids</taxon>
        <taxon>Gentianales</taxon>
        <taxon>Rubiaceae</taxon>
        <taxon>Ixoroideae</taxon>
        <taxon>Gardenieae complex</taxon>
        <taxon>Bertiereae - Coffeeae clade</taxon>
        <taxon>Coffeeae</taxon>
        <taxon>Coffea</taxon>
    </lineage>
</organism>
<keyword evidence="2" id="KW-1185">Reference proteome</keyword>
<evidence type="ECO:0000313" key="2">
    <source>
        <dbReference type="Proteomes" id="UP000295252"/>
    </source>
</evidence>
<dbReference type="Gramene" id="CDP20314">
    <property type="protein sequence ID" value="CDP20314"/>
    <property type="gene ID" value="GSCOC_T00006078001"/>
</dbReference>
<dbReference type="EMBL" id="HG740176">
    <property type="protein sequence ID" value="CDP20314.1"/>
    <property type="molecule type" value="Genomic_DNA"/>
</dbReference>
<proteinExistence type="predicted"/>
<name>A0A068VIC1_COFCA</name>
<sequence>MWTLASLQWTSSSSLARNPTLHAFSRFDSVGTRGWLVFLKGVLPYSWDLCFMRSLKRPFEPQSFLFQNQTLSSQMIAFTREVMFALPSCTL</sequence>
<gene>
    <name evidence="1" type="ORF">GSCOC_T00006078001</name>
</gene>
<dbReference type="InParanoid" id="A0A068VIC1"/>
<protein>
    <submittedName>
        <fullName evidence="1">DH200=94 genomic scaffold, scaffold_1092</fullName>
    </submittedName>
</protein>
<dbReference type="AlphaFoldDB" id="A0A068VIC1"/>
<reference evidence="2" key="1">
    <citation type="journal article" date="2014" name="Science">
        <title>The coffee genome provides insight into the convergent evolution of caffeine biosynthesis.</title>
        <authorList>
            <person name="Denoeud F."/>
            <person name="Carretero-Paulet L."/>
            <person name="Dereeper A."/>
            <person name="Droc G."/>
            <person name="Guyot R."/>
            <person name="Pietrella M."/>
            <person name="Zheng C."/>
            <person name="Alberti A."/>
            <person name="Anthony F."/>
            <person name="Aprea G."/>
            <person name="Aury J.M."/>
            <person name="Bento P."/>
            <person name="Bernard M."/>
            <person name="Bocs S."/>
            <person name="Campa C."/>
            <person name="Cenci A."/>
            <person name="Combes M.C."/>
            <person name="Crouzillat D."/>
            <person name="Da Silva C."/>
            <person name="Daddiego L."/>
            <person name="De Bellis F."/>
            <person name="Dussert S."/>
            <person name="Garsmeur O."/>
            <person name="Gayraud T."/>
            <person name="Guignon V."/>
            <person name="Jahn K."/>
            <person name="Jamilloux V."/>
            <person name="Joet T."/>
            <person name="Labadie K."/>
            <person name="Lan T."/>
            <person name="Leclercq J."/>
            <person name="Lepelley M."/>
            <person name="Leroy T."/>
            <person name="Li L.T."/>
            <person name="Librado P."/>
            <person name="Lopez L."/>
            <person name="Munoz A."/>
            <person name="Noel B."/>
            <person name="Pallavicini A."/>
            <person name="Perrotta G."/>
            <person name="Poncet V."/>
            <person name="Pot D."/>
            <person name="Priyono X."/>
            <person name="Rigoreau M."/>
            <person name="Rouard M."/>
            <person name="Rozas J."/>
            <person name="Tranchant-Dubreuil C."/>
            <person name="VanBuren R."/>
            <person name="Zhang Q."/>
            <person name="Andrade A.C."/>
            <person name="Argout X."/>
            <person name="Bertrand B."/>
            <person name="de Kochko A."/>
            <person name="Graziosi G."/>
            <person name="Henry R.J."/>
            <person name="Jayarama X."/>
            <person name="Ming R."/>
            <person name="Nagai C."/>
            <person name="Rounsley S."/>
            <person name="Sankoff D."/>
            <person name="Giuliano G."/>
            <person name="Albert V.A."/>
            <person name="Wincker P."/>
            <person name="Lashermes P."/>
        </authorList>
    </citation>
    <scope>NUCLEOTIDE SEQUENCE [LARGE SCALE GENOMIC DNA]</scope>
    <source>
        <strain evidence="2">cv. DH200-94</strain>
    </source>
</reference>
<dbReference type="Proteomes" id="UP000295252">
    <property type="component" value="Unassembled WGS sequence"/>
</dbReference>
<evidence type="ECO:0000313" key="1">
    <source>
        <dbReference type="EMBL" id="CDP20314.1"/>
    </source>
</evidence>
<accession>A0A068VIC1</accession>